<dbReference type="RefSeq" id="WP_129874716.1">
    <property type="nucleotide sequence ID" value="NZ_SEWG01000001.1"/>
</dbReference>
<protein>
    <submittedName>
        <fullName evidence="3">RNA-binding protein</fullName>
    </submittedName>
</protein>
<reference evidence="3 4" key="1">
    <citation type="submission" date="2019-02" db="EMBL/GenBank/DDBJ databases">
        <title>Bacterial novel species Mucilaginibacter sp. 17JY9-4 isolated from soil.</title>
        <authorList>
            <person name="Jung H.-Y."/>
        </authorList>
    </citation>
    <scope>NUCLEOTIDE SEQUENCE [LARGE SCALE GENOMIC DNA]</scope>
    <source>
        <strain evidence="3 4">17JY9-4</strain>
    </source>
</reference>
<evidence type="ECO:0000313" key="4">
    <source>
        <dbReference type="Proteomes" id="UP000293331"/>
    </source>
</evidence>
<evidence type="ECO:0000313" key="3">
    <source>
        <dbReference type="EMBL" id="RYU91987.1"/>
    </source>
</evidence>
<dbReference type="InterPro" id="IPR000504">
    <property type="entry name" value="RRM_dom"/>
</dbReference>
<dbReference type="GO" id="GO:0003729">
    <property type="term" value="F:mRNA binding"/>
    <property type="evidence" value="ECO:0007669"/>
    <property type="project" value="TreeGrafter"/>
</dbReference>
<accession>A0A4Q5LRC9</accession>
<dbReference type="Pfam" id="PF00076">
    <property type="entry name" value="RRM_1"/>
    <property type="match status" value="1"/>
</dbReference>
<name>A0A4Q5LRC9_9SPHI</name>
<dbReference type="EMBL" id="SEWG01000001">
    <property type="protein sequence ID" value="RYU91987.1"/>
    <property type="molecule type" value="Genomic_DNA"/>
</dbReference>
<dbReference type="InterPro" id="IPR012677">
    <property type="entry name" value="Nucleotide-bd_a/b_plait_sf"/>
</dbReference>
<dbReference type="PANTHER" id="PTHR48025:SF1">
    <property type="entry name" value="RRM DOMAIN-CONTAINING PROTEIN"/>
    <property type="match status" value="1"/>
</dbReference>
<dbReference type="InterPro" id="IPR035979">
    <property type="entry name" value="RBD_domain_sf"/>
</dbReference>
<dbReference type="SUPFAM" id="SSF54928">
    <property type="entry name" value="RNA-binding domain, RBD"/>
    <property type="match status" value="1"/>
</dbReference>
<dbReference type="PROSITE" id="PS50102">
    <property type="entry name" value="RRM"/>
    <property type="match status" value="1"/>
</dbReference>
<dbReference type="OrthoDB" id="797376at2"/>
<proteinExistence type="predicted"/>
<gene>
    <name evidence="3" type="ORF">EWM62_00660</name>
</gene>
<organism evidence="3 4">
    <name type="scientific">Mucilaginibacter terrigena</name>
    <dbReference type="NCBI Taxonomy" id="2492395"/>
    <lineage>
        <taxon>Bacteria</taxon>
        <taxon>Pseudomonadati</taxon>
        <taxon>Bacteroidota</taxon>
        <taxon>Sphingobacteriia</taxon>
        <taxon>Sphingobacteriales</taxon>
        <taxon>Sphingobacteriaceae</taxon>
        <taxon>Mucilaginibacter</taxon>
    </lineage>
</organism>
<evidence type="ECO:0000256" key="1">
    <source>
        <dbReference type="ARBA" id="ARBA00022884"/>
    </source>
</evidence>
<dbReference type="PANTHER" id="PTHR48025">
    <property type="entry name" value="OS02G0815200 PROTEIN"/>
    <property type="match status" value="1"/>
</dbReference>
<dbReference type="SMART" id="SM00360">
    <property type="entry name" value="RRM"/>
    <property type="match status" value="1"/>
</dbReference>
<feature type="domain" description="RRM" evidence="2">
    <location>
        <begin position="5"/>
        <end position="83"/>
    </location>
</feature>
<sequence length="111" mass="12625">MEKMVKLFVGGFPLEMTELELVQMVALYGEVSTIKIVRDKKTKICKGYAFIEVTDYQGAKQIIEALNGTTLAGRQLTISIKEDEPEGVKPPVYMKIRRPDEPVRAKRPRRV</sequence>
<dbReference type="Gene3D" id="3.30.70.330">
    <property type="match status" value="1"/>
</dbReference>
<dbReference type="Proteomes" id="UP000293331">
    <property type="component" value="Unassembled WGS sequence"/>
</dbReference>
<keyword evidence="4" id="KW-1185">Reference proteome</keyword>
<keyword evidence="1" id="KW-0694">RNA-binding</keyword>
<comment type="caution">
    <text evidence="3">The sequence shown here is derived from an EMBL/GenBank/DDBJ whole genome shotgun (WGS) entry which is preliminary data.</text>
</comment>
<evidence type="ECO:0000259" key="2">
    <source>
        <dbReference type="PROSITE" id="PS50102"/>
    </source>
</evidence>
<dbReference type="InterPro" id="IPR050502">
    <property type="entry name" value="Euk_RNA-bind_prot"/>
</dbReference>
<dbReference type="AlphaFoldDB" id="A0A4Q5LRC9"/>